<protein>
    <submittedName>
        <fullName evidence="2">Uncharacterized protein</fullName>
    </submittedName>
</protein>
<accession>A0AAD7VXS6</accession>
<feature type="region of interest" description="Disordered" evidence="1">
    <location>
        <begin position="1"/>
        <end position="43"/>
    </location>
</feature>
<keyword evidence="3" id="KW-1185">Reference proteome</keyword>
<dbReference type="AlphaFoldDB" id="A0AAD7VXS6"/>
<evidence type="ECO:0000313" key="3">
    <source>
        <dbReference type="Proteomes" id="UP001221898"/>
    </source>
</evidence>
<proteinExistence type="predicted"/>
<name>A0AAD7VXS6_9TELE</name>
<evidence type="ECO:0000313" key="2">
    <source>
        <dbReference type="EMBL" id="KAJ8353071.1"/>
    </source>
</evidence>
<gene>
    <name evidence="2" type="ORF">AAFF_G00111400</name>
</gene>
<dbReference type="Proteomes" id="UP001221898">
    <property type="component" value="Unassembled WGS sequence"/>
</dbReference>
<feature type="region of interest" description="Disordered" evidence="1">
    <location>
        <begin position="85"/>
        <end position="112"/>
    </location>
</feature>
<sequence>MAPQCRLVKQHRGGGGSAQQEAPGFPAGRGGHSKRSPRDSSCPEAALDQSLILLGSRLRGLVIPHELALLPQLWGGVSGSVVSRLKPHPGPGGPVEKPETETSLPRNKRSWKSGARWTPTIKVLSTDQGPGLTVLPSPIPDATIEQDRGQPRPCCSHDELCQCTNSQTDILASDLLQVTSLLLHVELNPTFPPEMTANQQKSTL</sequence>
<reference evidence="2" key="1">
    <citation type="journal article" date="2023" name="Science">
        <title>Genome structures resolve the early diversification of teleost fishes.</title>
        <authorList>
            <person name="Parey E."/>
            <person name="Louis A."/>
            <person name="Montfort J."/>
            <person name="Bouchez O."/>
            <person name="Roques C."/>
            <person name="Iampietro C."/>
            <person name="Lluch J."/>
            <person name="Castinel A."/>
            <person name="Donnadieu C."/>
            <person name="Desvignes T."/>
            <person name="Floi Bucao C."/>
            <person name="Jouanno E."/>
            <person name="Wen M."/>
            <person name="Mejri S."/>
            <person name="Dirks R."/>
            <person name="Jansen H."/>
            <person name="Henkel C."/>
            <person name="Chen W.J."/>
            <person name="Zahm M."/>
            <person name="Cabau C."/>
            <person name="Klopp C."/>
            <person name="Thompson A.W."/>
            <person name="Robinson-Rechavi M."/>
            <person name="Braasch I."/>
            <person name="Lecointre G."/>
            <person name="Bobe J."/>
            <person name="Postlethwait J.H."/>
            <person name="Berthelot C."/>
            <person name="Roest Crollius H."/>
            <person name="Guiguen Y."/>
        </authorList>
    </citation>
    <scope>NUCLEOTIDE SEQUENCE</scope>
    <source>
        <strain evidence="2">NC1722</strain>
    </source>
</reference>
<organism evidence="2 3">
    <name type="scientific">Aldrovandia affinis</name>
    <dbReference type="NCBI Taxonomy" id="143900"/>
    <lineage>
        <taxon>Eukaryota</taxon>
        <taxon>Metazoa</taxon>
        <taxon>Chordata</taxon>
        <taxon>Craniata</taxon>
        <taxon>Vertebrata</taxon>
        <taxon>Euteleostomi</taxon>
        <taxon>Actinopterygii</taxon>
        <taxon>Neopterygii</taxon>
        <taxon>Teleostei</taxon>
        <taxon>Notacanthiformes</taxon>
        <taxon>Halosauridae</taxon>
        <taxon>Aldrovandia</taxon>
    </lineage>
</organism>
<evidence type="ECO:0000256" key="1">
    <source>
        <dbReference type="SAM" id="MobiDB-lite"/>
    </source>
</evidence>
<comment type="caution">
    <text evidence="2">The sequence shown here is derived from an EMBL/GenBank/DDBJ whole genome shotgun (WGS) entry which is preliminary data.</text>
</comment>
<dbReference type="EMBL" id="JAINUG010001744">
    <property type="protein sequence ID" value="KAJ8353071.1"/>
    <property type="molecule type" value="Genomic_DNA"/>
</dbReference>